<evidence type="ECO:0000259" key="2">
    <source>
        <dbReference type="Pfam" id="PF20152"/>
    </source>
</evidence>
<evidence type="ECO:0000313" key="3">
    <source>
        <dbReference type="EMBL" id="EPQ56381.1"/>
    </source>
</evidence>
<keyword evidence="4" id="KW-1185">Reference proteome</keyword>
<dbReference type="AlphaFoldDB" id="S7Q8S3"/>
<dbReference type="Proteomes" id="UP000030669">
    <property type="component" value="Unassembled WGS sequence"/>
</dbReference>
<proteinExistence type="predicted"/>
<gene>
    <name evidence="3" type="ORF">GLOTRDRAFT_92857</name>
</gene>
<dbReference type="OrthoDB" id="3214861at2759"/>
<organism evidence="3 4">
    <name type="scientific">Gloeophyllum trabeum (strain ATCC 11539 / FP-39264 / Madison 617)</name>
    <name type="common">Brown rot fungus</name>
    <dbReference type="NCBI Taxonomy" id="670483"/>
    <lineage>
        <taxon>Eukaryota</taxon>
        <taxon>Fungi</taxon>
        <taxon>Dikarya</taxon>
        <taxon>Basidiomycota</taxon>
        <taxon>Agaricomycotina</taxon>
        <taxon>Agaricomycetes</taxon>
        <taxon>Gloeophyllales</taxon>
        <taxon>Gloeophyllaceae</taxon>
        <taxon>Gloeophyllum</taxon>
    </lineage>
</organism>
<feature type="transmembrane region" description="Helical" evidence="1">
    <location>
        <begin position="6"/>
        <end position="23"/>
    </location>
</feature>
<dbReference type="InterPro" id="IPR045339">
    <property type="entry name" value="DUF6534"/>
</dbReference>
<dbReference type="HOGENOM" id="CLU_877323_0_0_1"/>
<dbReference type="KEGG" id="gtr:GLOTRDRAFT_92857"/>
<reference evidence="3 4" key="1">
    <citation type="journal article" date="2012" name="Science">
        <title>The Paleozoic origin of enzymatic lignin decomposition reconstructed from 31 fungal genomes.</title>
        <authorList>
            <person name="Floudas D."/>
            <person name="Binder M."/>
            <person name="Riley R."/>
            <person name="Barry K."/>
            <person name="Blanchette R.A."/>
            <person name="Henrissat B."/>
            <person name="Martinez A.T."/>
            <person name="Otillar R."/>
            <person name="Spatafora J.W."/>
            <person name="Yadav J.S."/>
            <person name="Aerts A."/>
            <person name="Benoit I."/>
            <person name="Boyd A."/>
            <person name="Carlson A."/>
            <person name="Copeland A."/>
            <person name="Coutinho P.M."/>
            <person name="de Vries R.P."/>
            <person name="Ferreira P."/>
            <person name="Findley K."/>
            <person name="Foster B."/>
            <person name="Gaskell J."/>
            <person name="Glotzer D."/>
            <person name="Gorecki P."/>
            <person name="Heitman J."/>
            <person name="Hesse C."/>
            <person name="Hori C."/>
            <person name="Igarashi K."/>
            <person name="Jurgens J.A."/>
            <person name="Kallen N."/>
            <person name="Kersten P."/>
            <person name="Kohler A."/>
            <person name="Kuees U."/>
            <person name="Kumar T.K.A."/>
            <person name="Kuo A."/>
            <person name="LaButti K."/>
            <person name="Larrondo L.F."/>
            <person name="Lindquist E."/>
            <person name="Ling A."/>
            <person name="Lombard V."/>
            <person name="Lucas S."/>
            <person name="Lundell T."/>
            <person name="Martin R."/>
            <person name="McLaughlin D.J."/>
            <person name="Morgenstern I."/>
            <person name="Morin E."/>
            <person name="Murat C."/>
            <person name="Nagy L.G."/>
            <person name="Nolan M."/>
            <person name="Ohm R.A."/>
            <person name="Patyshakuliyeva A."/>
            <person name="Rokas A."/>
            <person name="Ruiz-Duenas F.J."/>
            <person name="Sabat G."/>
            <person name="Salamov A."/>
            <person name="Samejima M."/>
            <person name="Schmutz J."/>
            <person name="Slot J.C."/>
            <person name="St John F."/>
            <person name="Stenlid J."/>
            <person name="Sun H."/>
            <person name="Sun S."/>
            <person name="Syed K."/>
            <person name="Tsang A."/>
            <person name="Wiebenga A."/>
            <person name="Young D."/>
            <person name="Pisabarro A."/>
            <person name="Eastwood D.C."/>
            <person name="Martin F."/>
            <person name="Cullen D."/>
            <person name="Grigoriev I.V."/>
            <person name="Hibbett D.S."/>
        </authorList>
    </citation>
    <scope>NUCLEOTIDE SEQUENCE [LARGE SCALE GENOMIC DNA]</scope>
    <source>
        <strain evidence="3 4">ATCC 11539</strain>
    </source>
</reference>
<keyword evidence="1" id="KW-1133">Transmembrane helix</keyword>
<evidence type="ECO:0000256" key="1">
    <source>
        <dbReference type="SAM" id="Phobius"/>
    </source>
</evidence>
<feature type="domain" description="DUF6534" evidence="2">
    <location>
        <begin position="176"/>
        <end position="226"/>
    </location>
</feature>
<dbReference type="GeneID" id="19309423"/>
<evidence type="ECO:0000313" key="4">
    <source>
        <dbReference type="Proteomes" id="UP000030669"/>
    </source>
</evidence>
<accession>S7Q8S3</accession>
<sequence length="317" mass="35368">MTTLNFDLTLGPFFWGTVIVFIIPHTAERRLYGVTTAQTAFFFRSKLGDKGTFKALILFLWYVGSTHHFLHTKFDLYRGLVASIVATVTSDLIDLRSEDMASYVAHWLSEDSFRLQFDYAVSGRSWPLLAAVTRLVRNPVDADEYSLDSDWNRAKLKLFESLPSLSWLMYTSLGAAVMADTAIAGSLCVLLWKRRTSFSRTNSLVSSLMVYSIQTGLFTCCPRRECLSAHDLTSHYASSVVPSRYILQGSRVGRDVGRSVEYAEPYGAVLGSIFATIRPSHLGDGILLYLGRLTPSIIKTERSESLAFGVEPILRAA</sequence>
<dbReference type="EMBL" id="KB469300">
    <property type="protein sequence ID" value="EPQ56381.1"/>
    <property type="molecule type" value="Genomic_DNA"/>
</dbReference>
<dbReference type="RefSeq" id="XP_007865122.1">
    <property type="nucleotide sequence ID" value="XM_007866931.1"/>
</dbReference>
<keyword evidence="1" id="KW-0812">Transmembrane</keyword>
<dbReference type="Pfam" id="PF20152">
    <property type="entry name" value="DUF6534"/>
    <property type="match status" value="1"/>
</dbReference>
<dbReference type="STRING" id="670483.S7Q8S3"/>
<feature type="transmembrane region" description="Helical" evidence="1">
    <location>
        <begin position="167"/>
        <end position="192"/>
    </location>
</feature>
<keyword evidence="1" id="KW-0472">Membrane</keyword>
<name>S7Q8S3_GLOTA</name>
<feature type="transmembrane region" description="Helical" evidence="1">
    <location>
        <begin position="51"/>
        <end position="70"/>
    </location>
</feature>
<protein>
    <recommendedName>
        <fullName evidence="2">DUF6534 domain-containing protein</fullName>
    </recommendedName>
</protein>